<comment type="catalytic activity">
    <reaction evidence="11">
        <text>tRNA(Met) + L-methionine + ATP = L-methionyl-tRNA(Met) + AMP + diphosphate</text>
        <dbReference type="Rhea" id="RHEA:13481"/>
        <dbReference type="Rhea" id="RHEA-COMP:9667"/>
        <dbReference type="Rhea" id="RHEA-COMP:9698"/>
        <dbReference type="ChEBI" id="CHEBI:30616"/>
        <dbReference type="ChEBI" id="CHEBI:33019"/>
        <dbReference type="ChEBI" id="CHEBI:57844"/>
        <dbReference type="ChEBI" id="CHEBI:78442"/>
        <dbReference type="ChEBI" id="CHEBI:78530"/>
        <dbReference type="ChEBI" id="CHEBI:456215"/>
        <dbReference type="EC" id="6.1.1.10"/>
    </reaction>
</comment>
<dbReference type="Gene3D" id="2.40.50.140">
    <property type="entry name" value="Nucleic acid-binding proteins"/>
    <property type="match status" value="1"/>
</dbReference>
<dbReference type="CDD" id="cd00814">
    <property type="entry name" value="MetRS_core"/>
    <property type="match status" value="1"/>
</dbReference>
<dbReference type="InterPro" id="IPR033911">
    <property type="entry name" value="MetRS_core"/>
</dbReference>
<dbReference type="OrthoDB" id="24670at2759"/>
<reference evidence="16 17" key="1">
    <citation type="submission" date="2017-12" db="EMBL/GenBank/DDBJ databases">
        <title>Sequencing, de novo assembly and annotation of complete genome of a new Thraustochytrid species, strain FCC1311.</title>
        <authorList>
            <person name="Sedici K."/>
            <person name="Godart F."/>
            <person name="Aiese Cigliano R."/>
            <person name="Sanseverino W."/>
            <person name="Barakat M."/>
            <person name="Ortet P."/>
            <person name="Marechal E."/>
            <person name="Cagnac O."/>
            <person name="Amato A."/>
        </authorList>
    </citation>
    <scope>NUCLEOTIDE SEQUENCE [LARGE SCALE GENOMIC DNA]</scope>
</reference>
<evidence type="ECO:0000256" key="11">
    <source>
        <dbReference type="ARBA" id="ARBA00047364"/>
    </source>
</evidence>
<dbReference type="FunCoup" id="A0A2R5G053">
    <property type="interactions" value="193"/>
</dbReference>
<dbReference type="PANTHER" id="PTHR43326">
    <property type="entry name" value="METHIONYL-TRNA SYNTHETASE"/>
    <property type="match status" value="1"/>
</dbReference>
<dbReference type="PANTHER" id="PTHR43326:SF2">
    <property type="entry name" value="METHIONINE--TRNA LIGASE"/>
    <property type="match status" value="1"/>
</dbReference>
<dbReference type="Gene3D" id="1.10.730.10">
    <property type="entry name" value="Isoleucyl-tRNA Synthetase, Domain 1"/>
    <property type="match status" value="1"/>
</dbReference>
<dbReference type="SUPFAM" id="SSF47323">
    <property type="entry name" value="Anticodon-binding domain of a subclass of class I aminoacyl-tRNA synthetases"/>
    <property type="match status" value="1"/>
</dbReference>
<dbReference type="InterPro" id="IPR015413">
    <property type="entry name" value="Methionyl/Leucyl_tRNA_Synth"/>
</dbReference>
<dbReference type="InterPro" id="IPR012340">
    <property type="entry name" value="NA-bd_OB-fold"/>
</dbReference>
<dbReference type="InterPro" id="IPR041872">
    <property type="entry name" value="Anticodon_Met"/>
</dbReference>
<protein>
    <recommendedName>
        <fullName evidence="1">methionine--tRNA ligase</fullName>
        <ecNumber evidence="1">6.1.1.10</ecNumber>
    </recommendedName>
    <alternativeName>
        <fullName evidence="10">Methionyl-tRNA synthetase</fullName>
    </alternativeName>
</protein>
<keyword evidence="17" id="KW-1185">Reference proteome</keyword>
<dbReference type="FunFam" id="2.40.50.140:FF:000225">
    <property type="entry name" value="tyrosine--tRNA ligase, cytoplasmic"/>
    <property type="match status" value="1"/>
</dbReference>
<dbReference type="GO" id="GO:0004825">
    <property type="term" value="F:methionine-tRNA ligase activity"/>
    <property type="evidence" value="ECO:0007669"/>
    <property type="project" value="UniProtKB-EC"/>
</dbReference>
<evidence type="ECO:0000256" key="10">
    <source>
        <dbReference type="ARBA" id="ARBA00030904"/>
    </source>
</evidence>
<evidence type="ECO:0000256" key="1">
    <source>
        <dbReference type="ARBA" id="ARBA00012838"/>
    </source>
</evidence>
<comment type="similarity">
    <text evidence="13">Belongs to the class-I aminoacyl-tRNA synthetase family.</text>
</comment>
<evidence type="ECO:0000256" key="12">
    <source>
        <dbReference type="PROSITE-ProRule" id="PRU00209"/>
    </source>
</evidence>
<dbReference type="GO" id="GO:0005524">
    <property type="term" value="F:ATP binding"/>
    <property type="evidence" value="ECO:0007669"/>
    <property type="project" value="UniProtKB-KW"/>
</dbReference>
<dbReference type="InterPro" id="IPR023457">
    <property type="entry name" value="Met-tRNA_synth_2"/>
</dbReference>
<proteinExistence type="inferred from homology"/>
<dbReference type="InterPro" id="IPR002547">
    <property type="entry name" value="tRNA-bd_dom"/>
</dbReference>
<evidence type="ECO:0000256" key="4">
    <source>
        <dbReference type="ARBA" id="ARBA00022598"/>
    </source>
</evidence>
<evidence type="ECO:0000256" key="9">
    <source>
        <dbReference type="ARBA" id="ARBA00023146"/>
    </source>
</evidence>
<dbReference type="InterPro" id="IPR014758">
    <property type="entry name" value="Met-tRNA_synth"/>
</dbReference>
<keyword evidence="4 13" id="KW-0436">Ligase</keyword>
<dbReference type="Pfam" id="PF01588">
    <property type="entry name" value="tRNA_bind"/>
    <property type="match status" value="1"/>
</dbReference>
<evidence type="ECO:0000313" key="17">
    <source>
        <dbReference type="Proteomes" id="UP000241890"/>
    </source>
</evidence>
<evidence type="ECO:0000313" key="16">
    <source>
        <dbReference type="EMBL" id="GBG24392.1"/>
    </source>
</evidence>
<dbReference type="AlphaFoldDB" id="A0A2R5G053"/>
<name>A0A2R5G053_9STRA</name>
<feature type="domain" description="TRNA-binding" evidence="15">
    <location>
        <begin position="679"/>
        <end position="780"/>
    </location>
</feature>
<evidence type="ECO:0000256" key="6">
    <source>
        <dbReference type="ARBA" id="ARBA00022840"/>
    </source>
</evidence>
<evidence type="ECO:0000259" key="15">
    <source>
        <dbReference type="PROSITE" id="PS50886"/>
    </source>
</evidence>
<dbReference type="Gene3D" id="3.40.50.620">
    <property type="entry name" value="HUPs"/>
    <property type="match status" value="1"/>
</dbReference>
<keyword evidence="5 13" id="KW-0547">Nucleotide-binding</keyword>
<dbReference type="InParanoid" id="A0A2R5G053"/>
<evidence type="ECO:0000256" key="5">
    <source>
        <dbReference type="ARBA" id="ARBA00022741"/>
    </source>
</evidence>
<dbReference type="SUPFAM" id="SSF52374">
    <property type="entry name" value="Nucleotidylyl transferase"/>
    <property type="match status" value="1"/>
</dbReference>
<feature type="compositionally biased region" description="Low complexity" evidence="14">
    <location>
        <begin position="33"/>
        <end position="43"/>
    </location>
</feature>
<evidence type="ECO:0000256" key="14">
    <source>
        <dbReference type="SAM" id="MobiDB-lite"/>
    </source>
</evidence>
<dbReference type="EMBL" id="BEYU01000005">
    <property type="protein sequence ID" value="GBG24392.1"/>
    <property type="molecule type" value="Genomic_DNA"/>
</dbReference>
<dbReference type="PROSITE" id="PS50886">
    <property type="entry name" value="TRBD"/>
    <property type="match status" value="1"/>
</dbReference>
<dbReference type="InterPro" id="IPR014729">
    <property type="entry name" value="Rossmann-like_a/b/a_fold"/>
</dbReference>
<keyword evidence="7 12" id="KW-0694">RNA-binding</keyword>
<dbReference type="EC" id="6.1.1.10" evidence="1"/>
<dbReference type="Gene3D" id="2.170.220.10">
    <property type="match status" value="1"/>
</dbReference>
<comment type="caution">
    <text evidence="16">The sequence shown here is derived from an EMBL/GenBank/DDBJ whole genome shotgun (WGS) entry which is preliminary data.</text>
</comment>
<evidence type="ECO:0000256" key="2">
    <source>
        <dbReference type="ARBA" id="ARBA00022490"/>
    </source>
</evidence>
<dbReference type="GO" id="GO:0006431">
    <property type="term" value="P:methionyl-tRNA aminoacylation"/>
    <property type="evidence" value="ECO:0007669"/>
    <property type="project" value="InterPro"/>
</dbReference>
<keyword evidence="8 13" id="KW-0648">Protein biosynthesis</keyword>
<dbReference type="SUPFAM" id="SSF50249">
    <property type="entry name" value="Nucleic acid-binding proteins"/>
    <property type="match status" value="1"/>
</dbReference>
<keyword evidence="3 12" id="KW-0820">tRNA-binding</keyword>
<dbReference type="PRINTS" id="PR01041">
    <property type="entry name" value="TRNASYNTHMET"/>
</dbReference>
<gene>
    <name evidence="16" type="ORF">FCC1311_006102</name>
</gene>
<dbReference type="FunFam" id="2.170.220.10:FF:000003">
    <property type="entry name" value="Methionine--tRNA ligase"/>
    <property type="match status" value="1"/>
</dbReference>
<evidence type="ECO:0000256" key="8">
    <source>
        <dbReference type="ARBA" id="ARBA00022917"/>
    </source>
</evidence>
<evidence type="ECO:0000256" key="7">
    <source>
        <dbReference type="ARBA" id="ARBA00022884"/>
    </source>
</evidence>
<sequence>MAEAADEVSSRLSLVLLKEVAVAKKTKEAKAKMAAAKEGGAAAKSKKLKGNNKEKANNNAKLDRPLVAPACPAQADEAVRNEKFYLTTAINYTNGDPHMGHAYEAATCDVIARYHRTYGRDVFFLTGSDEHGQKVEQSAIKNNVTPQAIADKYSAQFQALNAKLNVSNDFYVRTTMPHHGDFCRALWTRVREKGDVYLKDYVGWYNVHEEKYVTDKEAEEADYKDEHGRPFEKKSEESYFFRMSKYQDALIKMIKEDNPLFVQPESRRREVLSFLESQELQDLCISRTVCQWGVKCPEDPEYKGDKSHVMYVWFDALSNYMSGINCLGCADDPNNLARFWPANVHVIGKDITRFHCVIWPAMLMSAEIPLPVTVFGHGFVQAEGGVKMGKSLGNAVDPIELLKLYPADALRFYMARATPYGEDLSFSEKTLCLEHNAALKDGLGNLVHRATSLCKSYCDAKIPSEAPAQMDGTLPFDVAELRDIFEIAFSLRPAEAAPGAEERHPASAEMIQNLRGGAGLQLRAAGEAVLAAISSLNNYLQRLEPWKIKGKDDEAMKTKRSIVRGALEGIYAVAHFLAPFCPMATQEVFHKLGVQPTALPCLSTSFDNLPPGTLTYVGPILFDELAPGVGVVQPGGDKKKSSDAQAEMKANKAKKAAGKAAAQAKAKKESQQVVNDGPEVTKIEFRVGKIVKVWEHEDSDKIFCEEIDVGEDAPRQIGSGLRKYYQLSDLQDRMVVVCCNLKPRPLAGFMSHGMVICATGADKVEILDPPAGSKIGERVGLKGMDPNEHAPETANKVARKKIFEAVAKKLKTNDACVASWDGIELATSAGPCTVPSLANAQLS</sequence>
<keyword evidence="9 13" id="KW-0030">Aminoacyl-tRNA synthetase</keyword>
<organism evidence="16 17">
    <name type="scientific">Hondaea fermentalgiana</name>
    <dbReference type="NCBI Taxonomy" id="2315210"/>
    <lineage>
        <taxon>Eukaryota</taxon>
        <taxon>Sar</taxon>
        <taxon>Stramenopiles</taxon>
        <taxon>Bigyra</taxon>
        <taxon>Labyrinthulomycetes</taxon>
        <taxon>Thraustochytrida</taxon>
        <taxon>Thraustochytriidae</taxon>
        <taxon>Hondaea</taxon>
    </lineage>
</organism>
<evidence type="ECO:0000256" key="13">
    <source>
        <dbReference type="RuleBase" id="RU363039"/>
    </source>
</evidence>
<keyword evidence="2" id="KW-0963">Cytoplasm</keyword>
<keyword evidence="6 13" id="KW-0067">ATP-binding</keyword>
<dbReference type="Pfam" id="PF19303">
    <property type="entry name" value="Anticodon_3"/>
    <property type="match status" value="1"/>
</dbReference>
<dbReference type="CDD" id="cd02799">
    <property type="entry name" value="tRNA_bind_EMAP-II_like"/>
    <property type="match status" value="1"/>
</dbReference>
<dbReference type="Proteomes" id="UP000241890">
    <property type="component" value="Unassembled WGS sequence"/>
</dbReference>
<evidence type="ECO:0000256" key="3">
    <source>
        <dbReference type="ARBA" id="ARBA00022555"/>
    </source>
</evidence>
<dbReference type="InterPro" id="IPR009080">
    <property type="entry name" value="tRNAsynth_Ia_anticodon-bd"/>
</dbReference>
<dbReference type="Pfam" id="PF09334">
    <property type="entry name" value="tRNA-synt_1g"/>
    <property type="match status" value="1"/>
</dbReference>
<dbReference type="GO" id="GO:0000049">
    <property type="term" value="F:tRNA binding"/>
    <property type="evidence" value="ECO:0007669"/>
    <property type="project" value="UniProtKB-UniRule"/>
</dbReference>
<accession>A0A2R5G053</accession>
<dbReference type="NCBIfam" id="TIGR00398">
    <property type="entry name" value="metG"/>
    <property type="match status" value="1"/>
</dbReference>
<feature type="region of interest" description="Disordered" evidence="14">
    <location>
        <begin position="33"/>
        <end position="59"/>
    </location>
</feature>